<dbReference type="InterPro" id="IPR050491">
    <property type="entry name" value="AmpC-like"/>
</dbReference>
<dbReference type="AlphaFoldDB" id="A0A239MIC3"/>
<dbReference type="InterPro" id="IPR001466">
    <property type="entry name" value="Beta-lactam-related"/>
</dbReference>
<protein>
    <submittedName>
        <fullName evidence="2">D-alanyl-D-alanine carboxypeptidase</fullName>
    </submittedName>
</protein>
<evidence type="ECO:0000259" key="1">
    <source>
        <dbReference type="Pfam" id="PF00144"/>
    </source>
</evidence>
<evidence type="ECO:0000313" key="2">
    <source>
        <dbReference type="EMBL" id="SNT41698.1"/>
    </source>
</evidence>
<keyword evidence="3" id="KW-1185">Reference proteome</keyword>
<sequence>MRRPDRIQLMLDDLVAAGSPGALAQFRDEDGTVDLASGVAELGAERPVAPDGFFRIGSVTKTFTAVLVLQLVGEGRLDLADTVERWLPGLVPGGITVRQLLDHTSGLHNYTDDLDVAGILRDRRRRWQPREMVDRATAHGPRFAPGTDRAYCNTGYILLGMIIEAATRSTYSAELEQRVLGPLELKQTALPADEKLPEPHAHAYLPAADGELVDVTAYDPSQAWAAGGMISTAGDLNRFFAALLTGALPADLEELRTTTRLTLPDATVVWGKDGGFFGYRTLSFHTPDAGRQLTVSVTTAANGLPPSIDLLAGVAAVFTAG</sequence>
<dbReference type="PANTHER" id="PTHR46825">
    <property type="entry name" value="D-ALANYL-D-ALANINE-CARBOXYPEPTIDASE/ENDOPEPTIDASE AMPH"/>
    <property type="match status" value="1"/>
</dbReference>
<dbReference type="SUPFAM" id="SSF56601">
    <property type="entry name" value="beta-lactamase/transpeptidase-like"/>
    <property type="match status" value="1"/>
</dbReference>
<dbReference type="RefSeq" id="WP_089249439.1">
    <property type="nucleotide sequence ID" value="NZ_FZPH01000005.1"/>
</dbReference>
<gene>
    <name evidence="2" type="ORF">SAMN05421812_105446</name>
</gene>
<dbReference type="OrthoDB" id="3174977at2"/>
<evidence type="ECO:0000313" key="3">
    <source>
        <dbReference type="Proteomes" id="UP000198362"/>
    </source>
</evidence>
<accession>A0A239MIC3</accession>
<feature type="domain" description="Beta-lactamase-related" evidence="1">
    <location>
        <begin position="14"/>
        <end position="275"/>
    </location>
</feature>
<dbReference type="EMBL" id="FZPH01000005">
    <property type="protein sequence ID" value="SNT41698.1"/>
    <property type="molecule type" value="Genomic_DNA"/>
</dbReference>
<keyword evidence="2" id="KW-0645">Protease</keyword>
<name>A0A239MIC3_9ACTN</name>
<dbReference type="PANTHER" id="PTHR46825:SF7">
    <property type="entry name" value="D-ALANYL-D-ALANINE CARBOXYPEPTIDASE"/>
    <property type="match status" value="1"/>
</dbReference>
<reference evidence="2 3" key="1">
    <citation type="submission" date="2017-06" db="EMBL/GenBank/DDBJ databases">
        <authorList>
            <person name="Kim H.J."/>
            <person name="Triplett B.A."/>
        </authorList>
    </citation>
    <scope>NUCLEOTIDE SEQUENCE [LARGE SCALE GENOMIC DNA]</scope>
    <source>
        <strain evidence="2 3">CGMCC 4.5593</strain>
    </source>
</reference>
<dbReference type="InterPro" id="IPR012338">
    <property type="entry name" value="Beta-lactam/transpept-like"/>
</dbReference>
<proteinExistence type="predicted"/>
<dbReference type="GO" id="GO:0004180">
    <property type="term" value="F:carboxypeptidase activity"/>
    <property type="evidence" value="ECO:0007669"/>
    <property type="project" value="UniProtKB-KW"/>
</dbReference>
<organism evidence="2 3">
    <name type="scientific">Asanoa hainanensis</name>
    <dbReference type="NCBI Taxonomy" id="560556"/>
    <lineage>
        <taxon>Bacteria</taxon>
        <taxon>Bacillati</taxon>
        <taxon>Actinomycetota</taxon>
        <taxon>Actinomycetes</taxon>
        <taxon>Micromonosporales</taxon>
        <taxon>Micromonosporaceae</taxon>
        <taxon>Asanoa</taxon>
    </lineage>
</organism>
<dbReference type="Proteomes" id="UP000198362">
    <property type="component" value="Unassembled WGS sequence"/>
</dbReference>
<dbReference type="Gene3D" id="3.40.710.10">
    <property type="entry name" value="DD-peptidase/beta-lactamase superfamily"/>
    <property type="match status" value="1"/>
</dbReference>
<dbReference type="Pfam" id="PF00144">
    <property type="entry name" value="Beta-lactamase"/>
    <property type="match status" value="1"/>
</dbReference>
<keyword evidence="2" id="KW-0378">Hydrolase</keyword>
<keyword evidence="2" id="KW-0121">Carboxypeptidase</keyword>